<evidence type="ECO:0000313" key="3">
    <source>
        <dbReference type="Proteomes" id="UP000198327"/>
    </source>
</evidence>
<name>A0A239EPJ5_9NOCA</name>
<proteinExistence type="predicted"/>
<evidence type="ECO:0000256" key="1">
    <source>
        <dbReference type="SAM" id="MobiDB-lite"/>
    </source>
</evidence>
<evidence type="ECO:0000313" key="2">
    <source>
        <dbReference type="EMBL" id="SNS45784.1"/>
    </source>
</evidence>
<sequence>MEHTITHHRMSDAELRKAIGTLQSRADDARKRGADTDAANIERTIADYREEMSKRL</sequence>
<organism evidence="2 3">
    <name type="scientific">Rhodococcoides kyotonense</name>
    <dbReference type="NCBI Taxonomy" id="398843"/>
    <lineage>
        <taxon>Bacteria</taxon>
        <taxon>Bacillati</taxon>
        <taxon>Actinomycetota</taxon>
        <taxon>Actinomycetes</taxon>
        <taxon>Mycobacteriales</taxon>
        <taxon>Nocardiaceae</taxon>
        <taxon>Rhodococcoides</taxon>
    </lineage>
</organism>
<gene>
    <name evidence="2" type="ORF">SAMN05421642_102465</name>
</gene>
<dbReference type="EMBL" id="FZOW01000002">
    <property type="protein sequence ID" value="SNS45784.1"/>
    <property type="molecule type" value="Genomic_DNA"/>
</dbReference>
<protein>
    <submittedName>
        <fullName evidence="2">Uncharacterized protein</fullName>
    </submittedName>
</protein>
<feature type="compositionally biased region" description="Basic and acidic residues" evidence="1">
    <location>
        <begin position="1"/>
        <end position="17"/>
    </location>
</feature>
<dbReference type="Proteomes" id="UP000198327">
    <property type="component" value="Unassembled WGS sequence"/>
</dbReference>
<feature type="region of interest" description="Disordered" evidence="1">
    <location>
        <begin position="1"/>
        <end position="43"/>
    </location>
</feature>
<feature type="compositionally biased region" description="Basic and acidic residues" evidence="1">
    <location>
        <begin position="25"/>
        <end position="35"/>
    </location>
</feature>
<keyword evidence="3" id="KW-1185">Reference proteome</keyword>
<dbReference type="RefSeq" id="WP_176444141.1">
    <property type="nucleotide sequence ID" value="NZ_FZOW01000002.1"/>
</dbReference>
<reference evidence="3" key="1">
    <citation type="submission" date="2017-06" db="EMBL/GenBank/DDBJ databases">
        <authorList>
            <person name="Varghese N."/>
            <person name="Submissions S."/>
        </authorList>
    </citation>
    <scope>NUCLEOTIDE SEQUENCE [LARGE SCALE GENOMIC DNA]</scope>
    <source>
        <strain evidence="3">JCM 23211</strain>
    </source>
</reference>
<dbReference type="AlphaFoldDB" id="A0A239EPJ5"/>
<accession>A0A239EPJ5</accession>